<sequence length="122" mass="13962">MGFFYVVFSFCVSATGYEDHCQKEKLIDTQYLGLVSCYTGARKISGSFFTKSFYNLAHEVVVTQNFLFLASEFLDAPKFRDTYQHLGGGVSNQSSRTRRHPFHCWLIRGDFHAIQIQACPVE</sequence>
<evidence type="ECO:0000313" key="2">
    <source>
        <dbReference type="Proteomes" id="UP000237580"/>
    </source>
</evidence>
<reference evidence="1 2" key="1">
    <citation type="submission" date="2017-11" db="EMBL/GenBank/DDBJ databases">
        <authorList>
            <person name="Blom J."/>
        </authorList>
    </citation>
    <scope>NUCLEOTIDE SEQUENCE [LARGE SCALE GENOMIC DNA]</scope>
    <source>
        <strain evidence="1">NCPPB 2254</strain>
    </source>
</reference>
<name>A0AB38ED41_9PSED</name>
<evidence type="ECO:0000313" key="1">
    <source>
        <dbReference type="EMBL" id="SOQ09174.1"/>
    </source>
</evidence>
<evidence type="ECO:0008006" key="3">
    <source>
        <dbReference type="Google" id="ProtNLM"/>
    </source>
</evidence>
<gene>
    <name evidence="1" type="ORF">NCPPB2254_02215</name>
</gene>
<comment type="caution">
    <text evidence="1">The sequence shown here is derived from an EMBL/GenBank/DDBJ whole genome shotgun (WGS) entry which is preliminary data.</text>
</comment>
<dbReference type="EMBL" id="ODAM01000057">
    <property type="protein sequence ID" value="SOQ09174.1"/>
    <property type="molecule type" value="Genomic_DNA"/>
</dbReference>
<dbReference type="RefSeq" id="WP_104720163.1">
    <property type="nucleotide sequence ID" value="NZ_ODAL01000062.1"/>
</dbReference>
<proteinExistence type="predicted"/>
<accession>A0AB38ED41</accession>
<organism evidence="1 2">
    <name type="scientific">Pseudomonas syringae pv. persicae</name>
    <dbReference type="NCBI Taxonomy" id="237306"/>
    <lineage>
        <taxon>Bacteria</taxon>
        <taxon>Pseudomonadati</taxon>
        <taxon>Pseudomonadota</taxon>
        <taxon>Gammaproteobacteria</taxon>
        <taxon>Pseudomonadales</taxon>
        <taxon>Pseudomonadaceae</taxon>
        <taxon>Pseudomonas</taxon>
    </lineage>
</organism>
<dbReference type="Proteomes" id="UP000237580">
    <property type="component" value="Unassembled WGS sequence"/>
</dbReference>
<dbReference type="AlphaFoldDB" id="A0AB38ED41"/>
<protein>
    <recommendedName>
        <fullName evidence="3">Secreted protein</fullName>
    </recommendedName>
</protein>